<keyword evidence="1 3" id="KW-0378">Hydrolase</keyword>
<dbReference type="PANTHER" id="PTHR43540">
    <property type="entry name" value="PEROXYUREIDOACRYLATE/UREIDOACRYLATE AMIDOHYDROLASE-RELATED"/>
    <property type="match status" value="1"/>
</dbReference>
<comment type="caution">
    <text evidence="3">The sequence shown here is derived from an EMBL/GenBank/DDBJ whole genome shotgun (WGS) entry which is preliminary data.</text>
</comment>
<dbReference type="Gene3D" id="3.40.50.850">
    <property type="entry name" value="Isochorismatase-like"/>
    <property type="match status" value="1"/>
</dbReference>
<dbReference type="SUPFAM" id="SSF52499">
    <property type="entry name" value="Isochorismatase-like hydrolases"/>
    <property type="match status" value="1"/>
</dbReference>
<evidence type="ECO:0000313" key="3">
    <source>
        <dbReference type="EMBL" id="OIQ76872.1"/>
    </source>
</evidence>
<dbReference type="InterPro" id="IPR000868">
    <property type="entry name" value="Isochorismatase-like_dom"/>
</dbReference>
<sequence>MTQALLIIDIQNDYFPGGAMELVGSPEAGAKAAELLKAFRTASRPIIHIQHVAVDPDATFFLPNTHGVEIHKSVTPLEGETLFQKNHPNSFLETPLLAYLRDHQITQLVIVGMMTHMCIDTSTRAASDLGFECVLAYDACATKSLTFGDVKVPAEHVQASYLAAIDGSFATVLSVDDVLSTL</sequence>
<dbReference type="InterPro" id="IPR036380">
    <property type="entry name" value="Isochorismatase-like_sf"/>
</dbReference>
<evidence type="ECO:0000256" key="1">
    <source>
        <dbReference type="ARBA" id="ARBA00022801"/>
    </source>
</evidence>
<dbReference type="PANTHER" id="PTHR43540:SF1">
    <property type="entry name" value="ISOCHORISMATASE HYDROLASE"/>
    <property type="match status" value="1"/>
</dbReference>
<dbReference type="CDD" id="cd01014">
    <property type="entry name" value="nicotinamidase_related"/>
    <property type="match status" value="1"/>
</dbReference>
<dbReference type="AlphaFoldDB" id="A0A1J5Q0S0"/>
<name>A0A1J5Q0S0_9ZZZZ</name>
<protein>
    <submittedName>
        <fullName evidence="3">Streptothricin hydrolase</fullName>
        <ecNumber evidence="3">3.5.2.19</ecNumber>
    </submittedName>
</protein>
<gene>
    <name evidence="3" type="primary">sttH_5</name>
    <name evidence="3" type="ORF">GALL_414390</name>
</gene>
<reference evidence="3" key="1">
    <citation type="submission" date="2016-10" db="EMBL/GenBank/DDBJ databases">
        <title>Sequence of Gallionella enrichment culture.</title>
        <authorList>
            <person name="Poehlein A."/>
            <person name="Muehling M."/>
            <person name="Daniel R."/>
        </authorList>
    </citation>
    <scope>NUCLEOTIDE SEQUENCE</scope>
</reference>
<organism evidence="3">
    <name type="scientific">mine drainage metagenome</name>
    <dbReference type="NCBI Taxonomy" id="410659"/>
    <lineage>
        <taxon>unclassified sequences</taxon>
        <taxon>metagenomes</taxon>
        <taxon>ecological metagenomes</taxon>
    </lineage>
</organism>
<feature type="domain" description="Isochorismatase-like" evidence="2">
    <location>
        <begin position="4"/>
        <end position="174"/>
    </location>
</feature>
<proteinExistence type="predicted"/>
<dbReference type="Pfam" id="PF00857">
    <property type="entry name" value="Isochorismatase"/>
    <property type="match status" value="1"/>
</dbReference>
<evidence type="ECO:0000259" key="2">
    <source>
        <dbReference type="Pfam" id="PF00857"/>
    </source>
</evidence>
<dbReference type="EMBL" id="MLJW01001750">
    <property type="protein sequence ID" value="OIQ76872.1"/>
    <property type="molecule type" value="Genomic_DNA"/>
</dbReference>
<accession>A0A1J5Q0S0</accession>
<dbReference type="GO" id="GO:0016787">
    <property type="term" value="F:hydrolase activity"/>
    <property type="evidence" value="ECO:0007669"/>
    <property type="project" value="UniProtKB-KW"/>
</dbReference>
<dbReference type="EC" id="3.5.2.19" evidence="3"/>
<dbReference type="InterPro" id="IPR050272">
    <property type="entry name" value="Isochorismatase-like_hydrls"/>
</dbReference>